<comment type="caution">
    <text evidence="1">The sequence shown here is derived from an EMBL/GenBank/DDBJ whole genome shotgun (WGS) entry which is preliminary data.</text>
</comment>
<dbReference type="STRING" id="416450.A0A1V6QMH6"/>
<protein>
    <submittedName>
        <fullName evidence="1">Uncharacterized protein</fullName>
    </submittedName>
</protein>
<reference evidence="2" key="1">
    <citation type="journal article" date="2017" name="Nat. Microbiol.">
        <title>Global analysis of biosynthetic gene clusters reveals vast potential of secondary metabolite production in Penicillium species.</title>
        <authorList>
            <person name="Nielsen J.C."/>
            <person name="Grijseels S."/>
            <person name="Prigent S."/>
            <person name="Ji B."/>
            <person name="Dainat J."/>
            <person name="Nielsen K.F."/>
            <person name="Frisvad J.C."/>
            <person name="Workman M."/>
            <person name="Nielsen J."/>
        </authorList>
    </citation>
    <scope>NUCLEOTIDE SEQUENCE [LARGE SCALE GENOMIC DNA]</scope>
    <source>
        <strain evidence="2">IBT 31811</strain>
    </source>
</reference>
<proteinExistence type="predicted"/>
<accession>A0A1V6QMH6</accession>
<name>A0A1V6QMH6_9EURO</name>
<dbReference type="EMBL" id="MDYN01000001">
    <property type="protein sequence ID" value="OQD90381.1"/>
    <property type="molecule type" value="Genomic_DNA"/>
</dbReference>
<evidence type="ECO:0000313" key="1">
    <source>
        <dbReference type="EMBL" id="OQD90381.1"/>
    </source>
</evidence>
<evidence type="ECO:0000313" key="2">
    <source>
        <dbReference type="Proteomes" id="UP000191672"/>
    </source>
</evidence>
<keyword evidence="2" id="KW-1185">Reference proteome</keyword>
<dbReference type="AlphaFoldDB" id="A0A1V6QMH6"/>
<dbReference type="Proteomes" id="UP000191672">
    <property type="component" value="Unassembled WGS sequence"/>
</dbReference>
<sequence length="343" mass="39334">MSSAAPSREVLERLRSKEEQLFLKWNVVMKPSELLRDITANRENARSLFHGVRRQVRAVRRRSQASRDGQVTIFDLVLVRLFETGHTMQDYGLLEFYLAEFLGTKDCVSTADANRIVAAHLAAQRILDDGPIDELPTVRTANMQDQEHESTQQSISTRYSEEAKPPYLDNLIRVYERAKDDNYKVGATHSHNERSNNVRFLRDTAENLLRYLEAFNQEHELIPELADIIKSSQARAEELAGGRKRKFEHERRSPSMSPWRNTGYTYEYDHRTGRGGYAKDGWDHSRVSENWNLQCSPRGSDTSNFERTPVFSVAAFMPVTSDFPADVAFPATEFPVTGEDTQK</sequence>
<organism evidence="1 2">
    <name type="scientific">Penicillium antarcticum</name>
    <dbReference type="NCBI Taxonomy" id="416450"/>
    <lineage>
        <taxon>Eukaryota</taxon>
        <taxon>Fungi</taxon>
        <taxon>Dikarya</taxon>
        <taxon>Ascomycota</taxon>
        <taxon>Pezizomycotina</taxon>
        <taxon>Eurotiomycetes</taxon>
        <taxon>Eurotiomycetidae</taxon>
        <taxon>Eurotiales</taxon>
        <taxon>Aspergillaceae</taxon>
        <taxon>Penicillium</taxon>
    </lineage>
</organism>
<gene>
    <name evidence="1" type="ORF">PENANT_c001G05764</name>
</gene>